<evidence type="ECO:0000256" key="4">
    <source>
        <dbReference type="ARBA" id="ARBA00023125"/>
    </source>
</evidence>
<dbReference type="NCBIfam" id="TIGR01462">
    <property type="entry name" value="greA"/>
    <property type="match status" value="1"/>
</dbReference>
<dbReference type="InterPro" id="IPR036805">
    <property type="entry name" value="Tscrpt_elong_fac_GreA/B_N_sf"/>
</dbReference>
<dbReference type="InterPro" id="IPR006359">
    <property type="entry name" value="Tscrpt_elong_fac_GreA"/>
</dbReference>
<evidence type="ECO:0000256" key="5">
    <source>
        <dbReference type="ARBA" id="ARBA00023163"/>
    </source>
</evidence>
<keyword evidence="13" id="KW-1185">Reference proteome</keyword>
<comment type="function">
    <text evidence="6 8 9">Necessary for efficient RNA polymerase transcription elongation past template-encoded arresting sites. The arresting sites in DNA have the property of trapping a certain fraction of elongating RNA polymerases that pass through, resulting in locked ternary complexes. Cleavage of the nascent transcript by cleavage factors such as GreA or GreB allows the resumption of elongation from the new 3'terminus. GreA releases sequences of 2 to 3 nucleotides.</text>
</comment>
<comment type="similarity">
    <text evidence="1 8 9">Belongs to the GreA/GreB family.</text>
</comment>
<dbReference type="GO" id="GO:0032784">
    <property type="term" value="P:regulation of DNA-templated transcription elongation"/>
    <property type="evidence" value="ECO:0007669"/>
    <property type="project" value="UniProtKB-UniRule"/>
</dbReference>
<evidence type="ECO:0000313" key="12">
    <source>
        <dbReference type="EMBL" id="SNR88516.1"/>
    </source>
</evidence>
<dbReference type="InterPro" id="IPR001437">
    <property type="entry name" value="Tscrpt_elong_fac_GreA/B_C"/>
</dbReference>
<dbReference type="NCBIfam" id="NF001261">
    <property type="entry name" value="PRK00226.1-2"/>
    <property type="match status" value="1"/>
</dbReference>
<dbReference type="GO" id="GO:0003746">
    <property type="term" value="F:translation elongation factor activity"/>
    <property type="evidence" value="ECO:0007669"/>
    <property type="project" value="UniProtKB-KW"/>
</dbReference>
<dbReference type="NCBIfam" id="NF001263">
    <property type="entry name" value="PRK00226.1-4"/>
    <property type="match status" value="1"/>
</dbReference>
<evidence type="ECO:0000259" key="10">
    <source>
        <dbReference type="Pfam" id="PF01272"/>
    </source>
</evidence>
<feature type="domain" description="Transcription elongation factor GreA/GreB C-terminal" evidence="10">
    <location>
        <begin position="82"/>
        <end position="154"/>
    </location>
</feature>
<keyword evidence="12" id="KW-0648">Protein biosynthesis</keyword>
<evidence type="ECO:0000313" key="13">
    <source>
        <dbReference type="Proteomes" id="UP000198324"/>
    </source>
</evidence>
<dbReference type="FunFam" id="3.10.50.30:FF:000001">
    <property type="entry name" value="Transcription elongation factor GreA"/>
    <property type="match status" value="1"/>
</dbReference>
<reference evidence="12 13" key="1">
    <citation type="submission" date="2017-06" db="EMBL/GenBank/DDBJ databases">
        <authorList>
            <person name="Kim H.J."/>
            <person name="Triplett B.A."/>
        </authorList>
    </citation>
    <scope>NUCLEOTIDE SEQUENCE [LARGE SCALE GENOMIC DNA]</scope>
    <source>
        <strain evidence="12 13">DSM 13116</strain>
    </source>
</reference>
<dbReference type="AlphaFoldDB" id="A0A238ZYJ8"/>
<dbReference type="EMBL" id="FZOC01000003">
    <property type="protein sequence ID" value="SNR88516.1"/>
    <property type="molecule type" value="Genomic_DNA"/>
</dbReference>
<name>A0A238ZYJ8_9BACT</name>
<dbReference type="Pfam" id="PF03449">
    <property type="entry name" value="GreA_GreB_N"/>
    <property type="match status" value="1"/>
</dbReference>
<evidence type="ECO:0000259" key="11">
    <source>
        <dbReference type="Pfam" id="PF03449"/>
    </source>
</evidence>
<sequence length="165" mass="18282">MTSIPISQEGYKLMKKELDSLKKQRPEVSEAIRLAREEGDLRENGGYHAARERQGMMEARINFIESRMARYNVIDMKTLGGEKISFGATVELEDVESGEKKRYTLLGPDETGFCKGSVSIQSPVGLALLGKSVGDEVVIQVPRGRVEYEVLSIAFNGPAITLDEE</sequence>
<dbReference type="OrthoDB" id="9808774at2"/>
<proteinExistence type="inferred from homology"/>
<organism evidence="12 13">
    <name type="scientific">Humidesulfovibrio mexicanus</name>
    <dbReference type="NCBI Taxonomy" id="147047"/>
    <lineage>
        <taxon>Bacteria</taxon>
        <taxon>Pseudomonadati</taxon>
        <taxon>Thermodesulfobacteriota</taxon>
        <taxon>Desulfovibrionia</taxon>
        <taxon>Desulfovibrionales</taxon>
        <taxon>Desulfovibrionaceae</taxon>
        <taxon>Humidesulfovibrio</taxon>
    </lineage>
</organism>
<evidence type="ECO:0000256" key="6">
    <source>
        <dbReference type="ARBA" id="ARBA00024916"/>
    </source>
</evidence>
<dbReference type="PROSITE" id="PS00830">
    <property type="entry name" value="GREAB_2"/>
    <property type="match status" value="1"/>
</dbReference>
<dbReference type="PROSITE" id="PS00829">
    <property type="entry name" value="GREAB_1"/>
    <property type="match status" value="1"/>
</dbReference>
<evidence type="ECO:0000256" key="7">
    <source>
        <dbReference type="ARBA" id="ARBA00030776"/>
    </source>
</evidence>
<dbReference type="GO" id="GO:0006354">
    <property type="term" value="P:DNA-templated transcription elongation"/>
    <property type="evidence" value="ECO:0007669"/>
    <property type="project" value="TreeGrafter"/>
</dbReference>
<dbReference type="InterPro" id="IPR028624">
    <property type="entry name" value="Tscrpt_elong_fac_GreA/B"/>
</dbReference>
<dbReference type="SUPFAM" id="SSF46557">
    <property type="entry name" value="GreA transcript cleavage protein, N-terminal domain"/>
    <property type="match status" value="1"/>
</dbReference>
<dbReference type="PANTHER" id="PTHR30437">
    <property type="entry name" value="TRANSCRIPTION ELONGATION FACTOR GREA"/>
    <property type="match status" value="1"/>
</dbReference>
<evidence type="ECO:0000256" key="1">
    <source>
        <dbReference type="ARBA" id="ARBA00008213"/>
    </source>
</evidence>
<keyword evidence="3 8" id="KW-0805">Transcription regulation</keyword>
<dbReference type="GO" id="GO:0070063">
    <property type="term" value="F:RNA polymerase binding"/>
    <property type="evidence" value="ECO:0007669"/>
    <property type="project" value="InterPro"/>
</dbReference>
<dbReference type="InterPro" id="IPR036953">
    <property type="entry name" value="GreA/GreB_C_sf"/>
</dbReference>
<protein>
    <recommendedName>
        <fullName evidence="2 8">Transcription elongation factor GreA</fullName>
    </recommendedName>
    <alternativeName>
        <fullName evidence="7 8">Transcript cleavage factor GreA</fullName>
    </alternativeName>
</protein>
<dbReference type="Pfam" id="PF01272">
    <property type="entry name" value="GreA_GreB"/>
    <property type="match status" value="1"/>
</dbReference>
<dbReference type="PANTHER" id="PTHR30437:SF4">
    <property type="entry name" value="TRANSCRIPTION ELONGATION FACTOR GREA"/>
    <property type="match status" value="1"/>
</dbReference>
<dbReference type="Gene3D" id="3.10.50.30">
    <property type="entry name" value="Transcription elongation factor, GreA/GreB, C-terminal domain"/>
    <property type="match status" value="1"/>
</dbReference>
<dbReference type="SUPFAM" id="SSF54534">
    <property type="entry name" value="FKBP-like"/>
    <property type="match status" value="1"/>
</dbReference>
<accession>A0A238ZYJ8</accession>
<evidence type="ECO:0000256" key="8">
    <source>
        <dbReference type="HAMAP-Rule" id="MF_00105"/>
    </source>
</evidence>
<gene>
    <name evidence="8" type="primary">greA</name>
    <name evidence="12" type="ORF">SAMN04488503_1713</name>
</gene>
<dbReference type="PIRSF" id="PIRSF006092">
    <property type="entry name" value="GreA_GreB"/>
    <property type="match status" value="1"/>
</dbReference>
<dbReference type="GO" id="GO:0003677">
    <property type="term" value="F:DNA binding"/>
    <property type="evidence" value="ECO:0007669"/>
    <property type="project" value="UniProtKB-UniRule"/>
</dbReference>
<dbReference type="FunFam" id="1.10.287.180:FF:000001">
    <property type="entry name" value="Transcription elongation factor GreA"/>
    <property type="match status" value="1"/>
</dbReference>
<dbReference type="InterPro" id="IPR022691">
    <property type="entry name" value="Tscrpt_elong_fac_GreA/B_N"/>
</dbReference>
<dbReference type="InterPro" id="IPR023459">
    <property type="entry name" value="Tscrpt_elong_fac_GreA/B_fam"/>
</dbReference>
<dbReference type="InterPro" id="IPR018151">
    <property type="entry name" value="TF_GreA/GreB_CS"/>
</dbReference>
<dbReference type="Gene3D" id="1.10.287.180">
    <property type="entry name" value="Transcription elongation factor, GreA/GreB, N-terminal domain"/>
    <property type="match status" value="1"/>
</dbReference>
<dbReference type="Proteomes" id="UP000198324">
    <property type="component" value="Unassembled WGS sequence"/>
</dbReference>
<keyword evidence="12" id="KW-0251">Elongation factor</keyword>
<evidence type="ECO:0000256" key="9">
    <source>
        <dbReference type="RuleBase" id="RU000556"/>
    </source>
</evidence>
<dbReference type="RefSeq" id="WP_089273724.1">
    <property type="nucleotide sequence ID" value="NZ_FZOC01000003.1"/>
</dbReference>
<dbReference type="HAMAP" id="MF_00105">
    <property type="entry name" value="GreA_GreB"/>
    <property type="match status" value="1"/>
</dbReference>
<feature type="domain" description="Transcription elongation factor GreA/GreB N-terminal" evidence="11">
    <location>
        <begin position="4"/>
        <end position="73"/>
    </location>
</feature>
<evidence type="ECO:0000256" key="3">
    <source>
        <dbReference type="ARBA" id="ARBA00023015"/>
    </source>
</evidence>
<evidence type="ECO:0000256" key="2">
    <source>
        <dbReference type="ARBA" id="ARBA00013729"/>
    </source>
</evidence>
<keyword evidence="4 8" id="KW-0238">DNA-binding</keyword>
<keyword evidence="5 8" id="KW-0804">Transcription</keyword>